<gene>
    <name evidence="1" type="ORF">M378DRAFT_422787</name>
</gene>
<accession>A0A0C2WLG1</accession>
<dbReference type="EMBL" id="KN818387">
    <property type="protein sequence ID" value="KIL57023.1"/>
    <property type="molecule type" value="Genomic_DNA"/>
</dbReference>
<proteinExistence type="predicted"/>
<dbReference type="Proteomes" id="UP000054549">
    <property type="component" value="Unassembled WGS sequence"/>
</dbReference>
<name>A0A0C2WLG1_AMAMK</name>
<dbReference type="HOGENOM" id="CLU_2365168_0_0_1"/>
<evidence type="ECO:0000313" key="1">
    <source>
        <dbReference type="EMBL" id="KIL57023.1"/>
    </source>
</evidence>
<sequence length="98" mass="10467">MTVIWKRTLTEINRPSQLVHQSVIKKNTGTCTPHTGDWSCCRPCGCGSAGETDAGVETAGAATEFVVESATVYNGSSGCRLGPRLFISWALHTKGCTY</sequence>
<evidence type="ECO:0000313" key="2">
    <source>
        <dbReference type="Proteomes" id="UP000054549"/>
    </source>
</evidence>
<dbReference type="AlphaFoldDB" id="A0A0C2WLG1"/>
<keyword evidence="2" id="KW-1185">Reference proteome</keyword>
<reference evidence="1 2" key="1">
    <citation type="submission" date="2014-04" db="EMBL/GenBank/DDBJ databases">
        <title>Evolutionary Origins and Diversification of the Mycorrhizal Mutualists.</title>
        <authorList>
            <consortium name="DOE Joint Genome Institute"/>
            <consortium name="Mycorrhizal Genomics Consortium"/>
            <person name="Kohler A."/>
            <person name="Kuo A."/>
            <person name="Nagy L.G."/>
            <person name="Floudas D."/>
            <person name="Copeland A."/>
            <person name="Barry K.W."/>
            <person name="Cichocki N."/>
            <person name="Veneault-Fourrey C."/>
            <person name="LaButti K."/>
            <person name="Lindquist E.A."/>
            <person name="Lipzen A."/>
            <person name="Lundell T."/>
            <person name="Morin E."/>
            <person name="Murat C."/>
            <person name="Riley R."/>
            <person name="Ohm R."/>
            <person name="Sun H."/>
            <person name="Tunlid A."/>
            <person name="Henrissat B."/>
            <person name="Grigoriev I.V."/>
            <person name="Hibbett D.S."/>
            <person name="Martin F."/>
        </authorList>
    </citation>
    <scope>NUCLEOTIDE SEQUENCE [LARGE SCALE GENOMIC DNA]</scope>
    <source>
        <strain evidence="1 2">Koide BX008</strain>
    </source>
</reference>
<protein>
    <submittedName>
        <fullName evidence="1">Uncharacterized protein</fullName>
    </submittedName>
</protein>
<dbReference type="InParanoid" id="A0A0C2WLG1"/>
<organism evidence="1 2">
    <name type="scientific">Amanita muscaria (strain Koide BX008)</name>
    <dbReference type="NCBI Taxonomy" id="946122"/>
    <lineage>
        <taxon>Eukaryota</taxon>
        <taxon>Fungi</taxon>
        <taxon>Dikarya</taxon>
        <taxon>Basidiomycota</taxon>
        <taxon>Agaricomycotina</taxon>
        <taxon>Agaricomycetes</taxon>
        <taxon>Agaricomycetidae</taxon>
        <taxon>Agaricales</taxon>
        <taxon>Pluteineae</taxon>
        <taxon>Amanitaceae</taxon>
        <taxon>Amanita</taxon>
    </lineage>
</organism>